<evidence type="ECO:0000256" key="3">
    <source>
        <dbReference type="ARBA" id="ARBA00022618"/>
    </source>
</evidence>
<dbReference type="VEuPathDB" id="AmoebaDB:ACA1_277910"/>
<dbReference type="SUPFAM" id="SSF75632">
    <property type="entry name" value="Cullin homology domain"/>
    <property type="match status" value="1"/>
</dbReference>
<dbReference type="GO" id="GO:0007091">
    <property type="term" value="P:metaphase/anaphase transition of mitotic cell cycle"/>
    <property type="evidence" value="ECO:0007669"/>
    <property type="project" value="TreeGrafter"/>
</dbReference>
<evidence type="ECO:0000259" key="9">
    <source>
        <dbReference type="PROSITE" id="PS50069"/>
    </source>
</evidence>
<dbReference type="InterPro" id="IPR044554">
    <property type="entry name" value="ANAPC2"/>
</dbReference>
<dbReference type="InterPro" id="IPR014786">
    <property type="entry name" value="ANAPC2_C"/>
</dbReference>
<organism evidence="10 11">
    <name type="scientific">Acanthamoeba castellanii (strain ATCC 30010 / Neff)</name>
    <dbReference type="NCBI Taxonomy" id="1257118"/>
    <lineage>
        <taxon>Eukaryota</taxon>
        <taxon>Amoebozoa</taxon>
        <taxon>Discosea</taxon>
        <taxon>Longamoebia</taxon>
        <taxon>Centramoebida</taxon>
        <taxon>Acanthamoebidae</taxon>
        <taxon>Acanthamoeba</taxon>
    </lineage>
</organism>
<evidence type="ECO:0000256" key="2">
    <source>
        <dbReference type="ARBA" id="ARBA00016068"/>
    </source>
</evidence>
<dbReference type="EMBL" id="KB007908">
    <property type="protein sequence ID" value="ELR20860.1"/>
    <property type="molecule type" value="Genomic_DNA"/>
</dbReference>
<dbReference type="KEGG" id="acan:ACA1_277910"/>
<keyword evidence="11" id="KW-1185">Reference proteome</keyword>
<dbReference type="AlphaFoldDB" id="L8H6T4"/>
<evidence type="ECO:0000256" key="8">
    <source>
        <dbReference type="SAM" id="MobiDB-lite"/>
    </source>
</evidence>
<dbReference type="UniPathway" id="UPA00143"/>
<dbReference type="PROSITE" id="PS50069">
    <property type="entry name" value="CULLIN_2"/>
    <property type="match status" value="1"/>
</dbReference>
<dbReference type="Pfam" id="PF26557">
    <property type="entry name" value="Cullin_AB"/>
    <property type="match status" value="1"/>
</dbReference>
<comment type="pathway">
    <text evidence="1">Protein modification; protein ubiquitination.</text>
</comment>
<dbReference type="GO" id="GO:0031625">
    <property type="term" value="F:ubiquitin protein ligase binding"/>
    <property type="evidence" value="ECO:0007669"/>
    <property type="project" value="InterPro"/>
</dbReference>
<feature type="domain" description="Cullin family profile" evidence="9">
    <location>
        <begin position="360"/>
        <end position="541"/>
    </location>
</feature>
<dbReference type="InterPro" id="IPR059120">
    <property type="entry name" value="Cullin-like_AB"/>
</dbReference>
<dbReference type="Gene3D" id="1.20.1310.10">
    <property type="entry name" value="Cullin Repeats"/>
    <property type="match status" value="1"/>
</dbReference>
<dbReference type="Proteomes" id="UP000011083">
    <property type="component" value="Unassembled WGS sequence"/>
</dbReference>
<dbReference type="GO" id="GO:0051301">
    <property type="term" value="P:cell division"/>
    <property type="evidence" value="ECO:0007669"/>
    <property type="project" value="UniProtKB-KW"/>
</dbReference>
<dbReference type="SMART" id="SM00182">
    <property type="entry name" value="CULLIN"/>
    <property type="match status" value="1"/>
</dbReference>
<keyword evidence="5" id="KW-0833">Ubl conjugation pathway</keyword>
<comment type="similarity">
    <text evidence="7">Belongs to the cullin family.</text>
</comment>
<keyword evidence="6" id="KW-0131">Cell cycle</keyword>
<dbReference type="OMA" id="AAKWQES"/>
<evidence type="ECO:0000256" key="5">
    <source>
        <dbReference type="ARBA" id="ARBA00022786"/>
    </source>
</evidence>
<dbReference type="InterPro" id="IPR036317">
    <property type="entry name" value="Cullin_homology_sf"/>
</dbReference>
<dbReference type="InterPro" id="IPR036388">
    <property type="entry name" value="WH-like_DNA-bd_sf"/>
</dbReference>
<dbReference type="GO" id="GO:0005680">
    <property type="term" value="C:anaphase-promoting complex"/>
    <property type="evidence" value="ECO:0007669"/>
    <property type="project" value="TreeGrafter"/>
</dbReference>
<protein>
    <recommendedName>
        <fullName evidence="2">Anaphase-promoting complex subunit 2</fullName>
    </recommendedName>
</protein>
<feature type="region of interest" description="Disordered" evidence="8">
    <location>
        <begin position="101"/>
        <end position="120"/>
    </location>
</feature>
<dbReference type="GeneID" id="14921732"/>
<dbReference type="SMART" id="SM01013">
    <property type="entry name" value="APC2"/>
    <property type="match status" value="1"/>
</dbReference>
<dbReference type="OrthoDB" id="5581181at2759"/>
<dbReference type="STRING" id="1257118.L8H6T4"/>
<evidence type="ECO:0000256" key="4">
    <source>
        <dbReference type="ARBA" id="ARBA00022776"/>
    </source>
</evidence>
<dbReference type="Pfam" id="PF08672">
    <property type="entry name" value="ANAPC2"/>
    <property type="match status" value="1"/>
</dbReference>
<dbReference type="InterPro" id="IPR016158">
    <property type="entry name" value="Cullin_homology"/>
</dbReference>
<dbReference type="RefSeq" id="XP_004344603.1">
    <property type="nucleotide sequence ID" value="XM_004344553.1"/>
</dbReference>
<dbReference type="GO" id="GO:0070979">
    <property type="term" value="P:protein K11-linked ubiquitination"/>
    <property type="evidence" value="ECO:0007669"/>
    <property type="project" value="TreeGrafter"/>
</dbReference>
<dbReference type="Gene3D" id="1.10.10.10">
    <property type="entry name" value="Winged helix-like DNA-binding domain superfamily/Winged helix DNA-binding domain"/>
    <property type="match status" value="1"/>
</dbReference>
<evidence type="ECO:0000256" key="7">
    <source>
        <dbReference type="PROSITE-ProRule" id="PRU00330"/>
    </source>
</evidence>
<name>L8H6T4_ACACF</name>
<gene>
    <name evidence="10" type="ORF">ACA1_277910</name>
</gene>
<evidence type="ECO:0000256" key="6">
    <source>
        <dbReference type="ARBA" id="ARBA00023306"/>
    </source>
</evidence>
<reference evidence="10 11" key="1">
    <citation type="journal article" date="2013" name="Genome Biol.">
        <title>Genome of Acanthamoeba castellanii highlights extensive lateral gene transfer and early evolution of tyrosine kinase signaling.</title>
        <authorList>
            <person name="Clarke M."/>
            <person name="Lohan A.J."/>
            <person name="Liu B."/>
            <person name="Lagkouvardos I."/>
            <person name="Roy S."/>
            <person name="Zafar N."/>
            <person name="Bertelli C."/>
            <person name="Schilde C."/>
            <person name="Kianianmomeni A."/>
            <person name="Burglin T.R."/>
            <person name="Frech C."/>
            <person name="Turcotte B."/>
            <person name="Kopec K.O."/>
            <person name="Synnott J.M."/>
            <person name="Choo C."/>
            <person name="Paponov I."/>
            <person name="Finkler A."/>
            <person name="Soon Heng Tan C."/>
            <person name="Hutchins A.P."/>
            <person name="Weinmeier T."/>
            <person name="Rattei T."/>
            <person name="Chu J.S."/>
            <person name="Gimenez G."/>
            <person name="Irimia M."/>
            <person name="Rigden D.J."/>
            <person name="Fitzpatrick D.A."/>
            <person name="Lorenzo-Morales J."/>
            <person name="Bateman A."/>
            <person name="Chiu C.H."/>
            <person name="Tang P."/>
            <person name="Hegemann P."/>
            <person name="Fromm H."/>
            <person name="Raoult D."/>
            <person name="Greub G."/>
            <person name="Miranda-Saavedra D."/>
            <person name="Chen N."/>
            <person name="Nash P."/>
            <person name="Ginger M.L."/>
            <person name="Horn M."/>
            <person name="Schaap P."/>
            <person name="Caler L."/>
            <person name="Loftus B."/>
        </authorList>
    </citation>
    <scope>NUCLEOTIDE SEQUENCE [LARGE SCALE GENOMIC DNA]</scope>
    <source>
        <strain evidence="10 11">Neff</strain>
    </source>
</reference>
<evidence type="ECO:0000256" key="1">
    <source>
        <dbReference type="ARBA" id="ARBA00004906"/>
    </source>
</evidence>
<dbReference type="Pfam" id="PF25773">
    <property type="entry name" value="TPR_ANAPC2"/>
    <property type="match status" value="1"/>
</dbReference>
<keyword evidence="3" id="KW-0132">Cell division</keyword>
<dbReference type="PANTHER" id="PTHR45957">
    <property type="entry name" value="ANAPHASE-PROMOTING COMPLEX SUBUNIT 2"/>
    <property type="match status" value="1"/>
</dbReference>
<proteinExistence type="inferred from homology"/>
<dbReference type="Gene3D" id="3.30.230.130">
    <property type="entry name" value="Cullin, Chain C, Domain 2"/>
    <property type="match status" value="1"/>
</dbReference>
<accession>L8H6T4</accession>
<dbReference type="SUPFAM" id="SSF46785">
    <property type="entry name" value="Winged helix' DNA-binding domain"/>
    <property type="match status" value="1"/>
</dbReference>
<dbReference type="GO" id="GO:0006511">
    <property type="term" value="P:ubiquitin-dependent protein catabolic process"/>
    <property type="evidence" value="ECO:0007669"/>
    <property type="project" value="InterPro"/>
</dbReference>
<sequence>MQLYCQEAKRKLGKDELDEWAEARLVEVVDHVKHQQDVNTVIELLQTELGLSDATHLFARFEIFSQLQLITEKPAIREALFYCLRRRFVIYSSKWIKAHEDEAEDEEADHDEQNGENEEMDYNDGREVNATHGIDALLAMASQEVCEEIVTEVVFEETESRVNSACKAVFDSSVLPSMLRWLAGAALQWMALTLRRPLSSLEQWKARLESHLYQIIATLRTNELFDIIVDYPDSVPALLDLKESLARSDQHLELVSSLTQTGASTNDIIDTYVSTICSLRLLDPTSVLLDAIRPPIAAYLRGRDDTMRCVVSTVTGDTNPELYEELGHAEAEVHDDYDEEENTEPDDDEDIEIADDAARQMDTVSLLVQIYGSDDLFIQEFRTMLASRLLAITDYNTDKDYHNLELLKLRFGETRLHECEIMLQDMSESRRLNTNINKTIQAKAPTGIAFVPSIPSPGSMESYEKEYQAVKASRKLCWRPALGTVEVELEGPHGAQSFSVSPLQAAIIYLFQDQEIWPIEELAEKLGTTSEVVRKGAGYWVANGALRASFQGRSLVYEVSFGEEVNPSGEGVVADEEGEGLAEGDEADEEMWTMLEEFIKAMLMNLERLPADRIQEMLAMTSDSYDKSLSELVQHLQTMIAADVVTLDVDGNYALKRN</sequence>
<keyword evidence="4" id="KW-0498">Mitosis</keyword>
<dbReference type="PANTHER" id="PTHR45957:SF1">
    <property type="entry name" value="ANAPHASE-PROMOTING COMPLEX SUBUNIT 2"/>
    <property type="match status" value="1"/>
</dbReference>
<evidence type="ECO:0000313" key="10">
    <source>
        <dbReference type="EMBL" id="ELR20860.1"/>
    </source>
</evidence>
<dbReference type="InterPro" id="IPR036390">
    <property type="entry name" value="WH_DNA-bd_sf"/>
</dbReference>
<dbReference type="InterPro" id="IPR057975">
    <property type="entry name" value="TPR_ANAPC2"/>
</dbReference>
<evidence type="ECO:0000313" key="11">
    <source>
        <dbReference type="Proteomes" id="UP000011083"/>
    </source>
</evidence>